<proteinExistence type="predicted"/>
<reference evidence="2" key="1">
    <citation type="submission" date="2022-11" db="EMBL/GenBank/DDBJ databases">
        <title>Lacrimispora xylanolytica sy1, complete genome.</title>
        <authorList>
            <person name="Choi S."/>
        </authorList>
    </citation>
    <scope>NUCLEOTIDE SEQUENCE</scope>
    <source>
        <strain evidence="2">Sy1</strain>
    </source>
</reference>
<evidence type="ECO:0000313" key="2">
    <source>
        <dbReference type="EMBL" id="WAJ23649.1"/>
    </source>
</evidence>
<accession>A0ABY7AAD9</accession>
<evidence type="ECO:0000313" key="3">
    <source>
        <dbReference type="Proteomes" id="UP001163115"/>
    </source>
</evidence>
<keyword evidence="1" id="KW-0472">Membrane</keyword>
<feature type="transmembrane region" description="Helical" evidence="1">
    <location>
        <begin position="257"/>
        <end position="279"/>
    </location>
</feature>
<dbReference type="EMBL" id="CP113524">
    <property type="protein sequence ID" value="WAJ23649.1"/>
    <property type="molecule type" value="Genomic_DNA"/>
</dbReference>
<feature type="transmembrane region" description="Helical" evidence="1">
    <location>
        <begin position="209"/>
        <end position="227"/>
    </location>
</feature>
<organism evidence="2 3">
    <name type="scientific">Lacrimispora xylanolytica</name>
    <dbReference type="NCBI Taxonomy" id="29375"/>
    <lineage>
        <taxon>Bacteria</taxon>
        <taxon>Bacillati</taxon>
        <taxon>Bacillota</taxon>
        <taxon>Clostridia</taxon>
        <taxon>Lachnospirales</taxon>
        <taxon>Lachnospiraceae</taxon>
        <taxon>Lacrimispora</taxon>
    </lineage>
</organism>
<name>A0ABY7AAD9_9FIRM</name>
<keyword evidence="3" id="KW-1185">Reference proteome</keyword>
<protein>
    <submittedName>
        <fullName evidence="2">Uncharacterized protein</fullName>
    </submittedName>
</protein>
<keyword evidence="1" id="KW-1133">Transmembrane helix</keyword>
<dbReference type="Proteomes" id="UP001163115">
    <property type="component" value="Chromosome"/>
</dbReference>
<feature type="transmembrane region" description="Helical" evidence="1">
    <location>
        <begin position="315"/>
        <end position="336"/>
    </location>
</feature>
<evidence type="ECO:0000256" key="1">
    <source>
        <dbReference type="SAM" id="Phobius"/>
    </source>
</evidence>
<dbReference type="RefSeq" id="WP_268115018.1">
    <property type="nucleotide sequence ID" value="NZ_CP113524.1"/>
</dbReference>
<sequence length="337" mass="39097">MSENKDVQIMQIPDTEYLVKSYQSLYYAMNAKPDCKSKLFDNNVVINMQDIKNLNYKITEKFKAHYDNDGFRINVIVNLKGNEIIEFDSWATFEQYDFKIEKSINSILIVWEFNINLPQFPLPQKHTLTVRLADGIRPEEMLNLVISGKLEEIDKMDQETCAIVARVDFINSILGDELLRIVELWQDGLETADLEQHKMYNTLKKYSRLIAYAINYISVIIVAWHLINWLDKQVSNLDVKSIGEISISEFGELFNNFIFGILICMVTYKIFEVIANIVFSTLRSKGDSHTFNITNGDSKICKKVEKRIKHKKLKIVGNIAFTFFFDVVCNIVASYFS</sequence>
<keyword evidence="1" id="KW-0812">Transmembrane</keyword>
<gene>
    <name evidence="2" type="ORF">OW255_19165</name>
</gene>